<dbReference type="EMBL" id="JALLPJ020000389">
    <property type="protein sequence ID" value="KAL3793496.1"/>
    <property type="molecule type" value="Genomic_DNA"/>
</dbReference>
<accession>A0ABD3Q0G9</accession>
<comment type="caution">
    <text evidence="1">The sequence shown here is derived from an EMBL/GenBank/DDBJ whole genome shotgun (WGS) entry which is preliminary data.</text>
</comment>
<gene>
    <name evidence="1" type="ORF">ACHAWO_002107</name>
</gene>
<dbReference type="AlphaFoldDB" id="A0ABD3Q0G9"/>
<evidence type="ECO:0000313" key="2">
    <source>
        <dbReference type="Proteomes" id="UP001530400"/>
    </source>
</evidence>
<dbReference type="Proteomes" id="UP001530400">
    <property type="component" value="Unassembled WGS sequence"/>
</dbReference>
<proteinExistence type="predicted"/>
<organism evidence="1 2">
    <name type="scientific">Cyclotella atomus</name>
    <dbReference type="NCBI Taxonomy" id="382360"/>
    <lineage>
        <taxon>Eukaryota</taxon>
        <taxon>Sar</taxon>
        <taxon>Stramenopiles</taxon>
        <taxon>Ochrophyta</taxon>
        <taxon>Bacillariophyta</taxon>
        <taxon>Coscinodiscophyceae</taxon>
        <taxon>Thalassiosirophycidae</taxon>
        <taxon>Stephanodiscales</taxon>
        <taxon>Stephanodiscaceae</taxon>
        <taxon>Cyclotella</taxon>
    </lineage>
</organism>
<evidence type="ECO:0000313" key="1">
    <source>
        <dbReference type="EMBL" id="KAL3793496.1"/>
    </source>
</evidence>
<keyword evidence="2" id="KW-1185">Reference proteome</keyword>
<sequence length="149" mass="17271">MKEEPHCHIQRKSNGGDAKSFTYLRCRGNHASRRRNQSLKHWQGIKQTDQGQPNIQSGHFWFFGGTSYHGYRHINKVISSICPKDNNDDDDNQHYITIESTSSFIRGKHHSTSRIRRQSSWYQMTPSSIANSHSALNLSYQPLRVLQCL</sequence>
<name>A0ABD3Q0G9_9STRA</name>
<protein>
    <submittedName>
        <fullName evidence="1">Uncharacterized protein</fullName>
    </submittedName>
</protein>
<reference evidence="1 2" key="1">
    <citation type="submission" date="2024-10" db="EMBL/GenBank/DDBJ databases">
        <title>Updated reference genomes for cyclostephanoid diatoms.</title>
        <authorList>
            <person name="Roberts W.R."/>
            <person name="Alverson A.J."/>
        </authorList>
    </citation>
    <scope>NUCLEOTIDE SEQUENCE [LARGE SCALE GENOMIC DNA]</scope>
    <source>
        <strain evidence="1 2">AJA010-31</strain>
    </source>
</reference>